<reference evidence="2" key="1">
    <citation type="journal article" date="2018" name="Gigascience">
        <title>Genome assembly of the Pink Ipe (Handroanthus impetiginosus, Bignoniaceae), a highly valued, ecologically keystone Neotropical timber forest tree.</title>
        <authorList>
            <person name="Silva-Junior O.B."/>
            <person name="Grattapaglia D."/>
            <person name="Novaes E."/>
            <person name="Collevatti R.G."/>
        </authorList>
    </citation>
    <scope>NUCLEOTIDE SEQUENCE [LARGE SCALE GENOMIC DNA]</scope>
    <source>
        <strain evidence="2">cv. UFG-1</strain>
    </source>
</reference>
<dbReference type="Proteomes" id="UP000231279">
    <property type="component" value="Unassembled WGS sequence"/>
</dbReference>
<dbReference type="AlphaFoldDB" id="A0A2G9GPN1"/>
<keyword evidence="2" id="KW-1185">Reference proteome</keyword>
<gene>
    <name evidence="1" type="ORF">CDL12_20181</name>
</gene>
<protein>
    <submittedName>
        <fullName evidence="1">Uncharacterized protein</fullName>
    </submittedName>
</protein>
<name>A0A2G9GPN1_9LAMI</name>
<evidence type="ECO:0000313" key="1">
    <source>
        <dbReference type="EMBL" id="PIN07261.1"/>
    </source>
</evidence>
<organism evidence="1 2">
    <name type="scientific">Handroanthus impetiginosus</name>
    <dbReference type="NCBI Taxonomy" id="429701"/>
    <lineage>
        <taxon>Eukaryota</taxon>
        <taxon>Viridiplantae</taxon>
        <taxon>Streptophyta</taxon>
        <taxon>Embryophyta</taxon>
        <taxon>Tracheophyta</taxon>
        <taxon>Spermatophyta</taxon>
        <taxon>Magnoliopsida</taxon>
        <taxon>eudicotyledons</taxon>
        <taxon>Gunneridae</taxon>
        <taxon>Pentapetalae</taxon>
        <taxon>asterids</taxon>
        <taxon>lamiids</taxon>
        <taxon>Lamiales</taxon>
        <taxon>Bignoniaceae</taxon>
        <taxon>Crescentiina</taxon>
        <taxon>Tabebuia alliance</taxon>
        <taxon>Handroanthus</taxon>
    </lineage>
</organism>
<dbReference type="EMBL" id="NKXS01004165">
    <property type="protein sequence ID" value="PIN07261.1"/>
    <property type="molecule type" value="Genomic_DNA"/>
</dbReference>
<sequence length="125" mass="14733">MRNIFLLFSAEKHILQFYAWTDLSRRVFFGPSNNRMISCDFEFESDPIEQKISQPESPTNGKHFTFQSDNEEEFPTQLKPFHIYINGSMPKFTSNKFFQAIKRQERCQRIKLNLNNVGNTISLST</sequence>
<evidence type="ECO:0000313" key="2">
    <source>
        <dbReference type="Proteomes" id="UP000231279"/>
    </source>
</evidence>
<proteinExistence type="predicted"/>
<accession>A0A2G9GPN1</accession>
<comment type="caution">
    <text evidence="1">The sequence shown here is derived from an EMBL/GenBank/DDBJ whole genome shotgun (WGS) entry which is preliminary data.</text>
</comment>